<keyword evidence="12" id="KW-1185">Reference proteome</keyword>
<keyword evidence="3 7" id="KW-0227">DNA damage</keyword>
<dbReference type="GO" id="GO:0005634">
    <property type="term" value="C:nucleus"/>
    <property type="evidence" value="ECO:0007669"/>
    <property type="project" value="UniProtKB-SubCell"/>
</dbReference>
<evidence type="ECO:0000256" key="2">
    <source>
        <dbReference type="ARBA" id="ARBA00008997"/>
    </source>
</evidence>
<feature type="compositionally biased region" description="Polar residues" evidence="8">
    <location>
        <begin position="34"/>
        <end position="43"/>
    </location>
</feature>
<evidence type="ECO:0000313" key="12">
    <source>
        <dbReference type="Proteomes" id="UP001150941"/>
    </source>
</evidence>
<keyword evidence="6 7" id="KW-0539">Nucleus</keyword>
<feature type="region of interest" description="Disordered" evidence="8">
    <location>
        <begin position="170"/>
        <end position="202"/>
    </location>
</feature>
<comment type="caution">
    <text evidence="11">The sequence shown here is derived from an EMBL/GenBank/DDBJ whole genome shotgun (WGS) entry which is preliminary data.</text>
</comment>
<feature type="region of interest" description="Disordered" evidence="8">
    <location>
        <begin position="233"/>
        <end position="259"/>
    </location>
</feature>
<feature type="region of interest" description="Disordered" evidence="8">
    <location>
        <begin position="1"/>
        <end position="84"/>
    </location>
</feature>
<evidence type="ECO:0000256" key="5">
    <source>
        <dbReference type="ARBA" id="ARBA00023204"/>
    </source>
</evidence>
<comment type="subcellular location">
    <subcellularLocation>
        <location evidence="1 7">Nucleus</location>
    </subcellularLocation>
</comment>
<dbReference type="Pfam" id="PF08743">
    <property type="entry name" value="Nse4_C"/>
    <property type="match status" value="1"/>
</dbReference>
<organism evidence="11 12">
    <name type="scientific">Penicillium chermesinum</name>
    <dbReference type="NCBI Taxonomy" id="63820"/>
    <lineage>
        <taxon>Eukaryota</taxon>
        <taxon>Fungi</taxon>
        <taxon>Dikarya</taxon>
        <taxon>Ascomycota</taxon>
        <taxon>Pezizomycotina</taxon>
        <taxon>Eurotiomycetes</taxon>
        <taxon>Eurotiomycetidae</taxon>
        <taxon>Eurotiales</taxon>
        <taxon>Aspergillaceae</taxon>
        <taxon>Penicillium</taxon>
    </lineage>
</organism>
<dbReference type="PANTHER" id="PTHR16140">
    <property type="entry name" value="NON-STRUCTURAL MAINTENANCE OF CHROMOSOMES ELEMENT 4"/>
    <property type="match status" value="1"/>
</dbReference>
<gene>
    <name evidence="11" type="ORF">N7468_003486</name>
</gene>
<keyword evidence="4 7" id="KW-0233">DNA recombination</keyword>
<sequence>MARVPLSQLDQTTAPSSPDSSSDKENPRNHKNQRNTVPMSQSQSKRRRLSERNANTQSQMPSSQRNNHLSRHYDPDQDPEERRREFNDHRTEYMRADHDGILKTLEKQNELFNDVKQTSDATADSGLMVKVAEVASKRAGRMALGNTGAGIDVDEFVSKCINYMRNAPRTMTATQSQGPRRHRQTQRASGDSDDDEGSGEPMNWEWLGRNACLPYNARPGVSGFLLGPLSVQKRARQQTQRSAREQFDPSQLQQPKEMQQEDLASSENFNLTEICSNINKLLAETQAKFQSEAFENLGHLENVPKREKYTALLKYRIADDGGIPLFHFVINPRSFGQSVENMFYVSFLVRDGAAAVSMDSEGQPTLHASQPFAPSEAQRQGIQKHQAVFSLDCDLWEELIQSYDIKDSIIPHREEKEETNATWA</sequence>
<evidence type="ECO:0000256" key="8">
    <source>
        <dbReference type="SAM" id="MobiDB-lite"/>
    </source>
</evidence>
<keyword evidence="5 7" id="KW-0234">DNA repair</keyword>
<dbReference type="Proteomes" id="UP001150941">
    <property type="component" value="Unassembled WGS sequence"/>
</dbReference>
<comment type="function">
    <text evidence="7">Component of the SMC5-SMC6 complex, that promotes sister chromatid alignment after DNA damage and facilitates double-stranded DNA breaks (DSBs) repair via homologous recombination between sister chromatids.</text>
</comment>
<evidence type="ECO:0000256" key="1">
    <source>
        <dbReference type="ARBA" id="ARBA00004123"/>
    </source>
</evidence>
<dbReference type="GO" id="GO:0006281">
    <property type="term" value="P:DNA repair"/>
    <property type="evidence" value="ECO:0007669"/>
    <property type="project" value="UniProtKB-UniRule"/>
</dbReference>
<evidence type="ECO:0000256" key="7">
    <source>
        <dbReference type="RuleBase" id="RU365071"/>
    </source>
</evidence>
<dbReference type="GO" id="GO:0006310">
    <property type="term" value="P:DNA recombination"/>
    <property type="evidence" value="ECO:0007669"/>
    <property type="project" value="UniProtKB-UniRule"/>
</dbReference>
<dbReference type="Pfam" id="PF15412">
    <property type="entry name" value="Nse4-Nse3_bdg"/>
    <property type="match status" value="1"/>
</dbReference>
<comment type="subunit">
    <text evidence="7">Component of the SMC5-SMC6 complex.</text>
</comment>
<dbReference type="InterPro" id="IPR027786">
    <property type="entry name" value="Nse4/EID"/>
</dbReference>
<feature type="domain" description="Nse4/EID protein Nse3/MAGE-binding" evidence="10">
    <location>
        <begin position="124"/>
        <end position="166"/>
    </location>
</feature>
<evidence type="ECO:0000259" key="10">
    <source>
        <dbReference type="Pfam" id="PF15412"/>
    </source>
</evidence>
<dbReference type="OrthoDB" id="361242at2759"/>
<dbReference type="GeneID" id="83200086"/>
<evidence type="ECO:0000256" key="6">
    <source>
        <dbReference type="ARBA" id="ARBA00023242"/>
    </source>
</evidence>
<reference evidence="11" key="2">
    <citation type="journal article" date="2023" name="IMA Fungus">
        <title>Comparative genomic study of the Penicillium genus elucidates a diverse pangenome and 15 lateral gene transfer events.</title>
        <authorList>
            <person name="Petersen C."/>
            <person name="Sorensen T."/>
            <person name="Nielsen M.R."/>
            <person name="Sondergaard T.E."/>
            <person name="Sorensen J.L."/>
            <person name="Fitzpatrick D.A."/>
            <person name="Frisvad J.C."/>
            <person name="Nielsen K.L."/>
        </authorList>
    </citation>
    <scope>NUCLEOTIDE SEQUENCE</scope>
    <source>
        <strain evidence="11">IBT 19713</strain>
    </source>
</reference>
<evidence type="ECO:0000256" key="4">
    <source>
        <dbReference type="ARBA" id="ARBA00023172"/>
    </source>
</evidence>
<dbReference type="InterPro" id="IPR029225">
    <property type="entry name" value="Nse4_Nse3-bd"/>
</dbReference>
<evidence type="ECO:0000256" key="3">
    <source>
        <dbReference type="ARBA" id="ARBA00022763"/>
    </source>
</evidence>
<feature type="compositionally biased region" description="Polar residues" evidence="8">
    <location>
        <begin position="52"/>
        <end position="67"/>
    </location>
</feature>
<reference evidence="11" key="1">
    <citation type="submission" date="2022-11" db="EMBL/GenBank/DDBJ databases">
        <authorList>
            <person name="Petersen C."/>
        </authorList>
    </citation>
    <scope>NUCLEOTIDE SEQUENCE</scope>
    <source>
        <strain evidence="11">IBT 19713</strain>
    </source>
</reference>
<dbReference type="AlphaFoldDB" id="A0A9W9TRV0"/>
<feature type="compositionally biased region" description="Basic and acidic residues" evidence="8">
    <location>
        <begin position="71"/>
        <end position="84"/>
    </location>
</feature>
<name>A0A9W9TRV0_9EURO</name>
<comment type="similarity">
    <text evidence="2 7">Belongs to the NSE4 family.</text>
</comment>
<proteinExistence type="inferred from homology"/>
<dbReference type="PANTHER" id="PTHR16140:SF0">
    <property type="entry name" value="NON-STRUCTURAL MAINTENANCE OF CHROMOSOMES ELEMENT 4"/>
    <property type="match status" value="1"/>
</dbReference>
<accession>A0A9W9TRV0</accession>
<protein>
    <recommendedName>
        <fullName evidence="7">Non-structural maintenance of chromosomes element 4</fullName>
    </recommendedName>
</protein>
<dbReference type="EMBL" id="JAPQKS010000003">
    <property type="protein sequence ID" value="KAJ5238867.1"/>
    <property type="molecule type" value="Genomic_DNA"/>
</dbReference>
<evidence type="ECO:0000259" key="9">
    <source>
        <dbReference type="Pfam" id="PF08743"/>
    </source>
</evidence>
<feature type="domain" description="Non-structural maintenance of chromosome element 4 C-terminal" evidence="9">
    <location>
        <begin position="322"/>
        <end position="410"/>
    </location>
</feature>
<dbReference type="InterPro" id="IPR014854">
    <property type="entry name" value="Nse4_C"/>
</dbReference>
<evidence type="ECO:0000313" key="11">
    <source>
        <dbReference type="EMBL" id="KAJ5238867.1"/>
    </source>
</evidence>
<dbReference type="RefSeq" id="XP_058331786.1">
    <property type="nucleotide sequence ID" value="XM_058472783.1"/>
</dbReference>
<feature type="compositionally biased region" description="Polar residues" evidence="8">
    <location>
        <begin position="248"/>
        <end position="259"/>
    </location>
</feature>
<dbReference type="GO" id="GO:0030915">
    <property type="term" value="C:Smc5-Smc6 complex"/>
    <property type="evidence" value="ECO:0007669"/>
    <property type="project" value="UniProtKB-UniRule"/>
</dbReference>